<evidence type="ECO:0000313" key="1">
    <source>
        <dbReference type="EMBL" id="MBA0640062.1"/>
    </source>
</evidence>
<comment type="caution">
    <text evidence="1">The sequence shown here is derived from an EMBL/GenBank/DDBJ whole genome shotgun (WGS) entry which is preliminary data.</text>
</comment>
<reference evidence="1 2" key="1">
    <citation type="journal article" date="2019" name="Genome Biol. Evol.">
        <title>Insights into the evolution of the New World diploid cottons (Gossypium, subgenus Houzingenia) based on genome sequencing.</title>
        <authorList>
            <person name="Grover C.E."/>
            <person name="Arick M.A. 2nd"/>
            <person name="Thrash A."/>
            <person name="Conover J.L."/>
            <person name="Sanders W.S."/>
            <person name="Peterson D.G."/>
            <person name="Frelichowski J.E."/>
            <person name="Scheffler J.A."/>
            <person name="Scheffler B.E."/>
            <person name="Wendel J.F."/>
        </authorList>
    </citation>
    <scope>NUCLEOTIDE SEQUENCE [LARGE SCALE GENOMIC DNA]</scope>
    <source>
        <strain evidence="1">57</strain>
        <tissue evidence="1">Leaf</tissue>
    </source>
</reference>
<dbReference type="EMBL" id="JABFAB010000001">
    <property type="protein sequence ID" value="MBA0640062.1"/>
    <property type="molecule type" value="Genomic_DNA"/>
</dbReference>
<name>A0A7J8TPE2_9ROSI</name>
<dbReference type="AlphaFoldDB" id="A0A7J8TPE2"/>
<organism evidence="1 2">
    <name type="scientific">Gossypium klotzschianum</name>
    <dbReference type="NCBI Taxonomy" id="34286"/>
    <lineage>
        <taxon>Eukaryota</taxon>
        <taxon>Viridiplantae</taxon>
        <taxon>Streptophyta</taxon>
        <taxon>Embryophyta</taxon>
        <taxon>Tracheophyta</taxon>
        <taxon>Spermatophyta</taxon>
        <taxon>Magnoliopsida</taxon>
        <taxon>eudicotyledons</taxon>
        <taxon>Gunneridae</taxon>
        <taxon>Pentapetalae</taxon>
        <taxon>rosids</taxon>
        <taxon>malvids</taxon>
        <taxon>Malvales</taxon>
        <taxon>Malvaceae</taxon>
        <taxon>Malvoideae</taxon>
        <taxon>Gossypium</taxon>
    </lineage>
</organism>
<accession>A0A7J8TPE2</accession>
<evidence type="ECO:0000313" key="2">
    <source>
        <dbReference type="Proteomes" id="UP000593573"/>
    </source>
</evidence>
<protein>
    <submittedName>
        <fullName evidence="1">Uncharacterized protein</fullName>
    </submittedName>
</protein>
<dbReference type="Proteomes" id="UP000593573">
    <property type="component" value="Unassembled WGS sequence"/>
</dbReference>
<proteinExistence type="predicted"/>
<gene>
    <name evidence="1" type="ORF">Goklo_023044</name>
</gene>
<sequence>MLNWCWMGIFKVEDEINYNLCLVEKGEDPEEINFAFADF</sequence>
<keyword evidence="2" id="KW-1185">Reference proteome</keyword>